<organism evidence="5 6">
    <name type="scientific">Acinetobacter sichuanensis</name>
    <dbReference type="NCBI Taxonomy" id="2136183"/>
    <lineage>
        <taxon>Bacteria</taxon>
        <taxon>Pseudomonadati</taxon>
        <taxon>Pseudomonadota</taxon>
        <taxon>Gammaproteobacteria</taxon>
        <taxon>Moraxellales</taxon>
        <taxon>Moraxellaceae</taxon>
        <taxon>Acinetobacter</taxon>
    </lineage>
</organism>
<dbReference type="Pfam" id="PF01613">
    <property type="entry name" value="Flavin_Reduct"/>
    <property type="match status" value="1"/>
</dbReference>
<keyword evidence="7" id="KW-1185">Reference proteome</keyword>
<dbReference type="PANTHER" id="PTHR30466">
    <property type="entry name" value="FLAVIN REDUCTASE"/>
    <property type="match status" value="1"/>
</dbReference>
<proteinExistence type="inferred from homology"/>
<comment type="similarity">
    <text evidence="1">Belongs to the non-flavoprotein flavin reductase family.</text>
</comment>
<protein>
    <submittedName>
        <fullName evidence="4 5">Flavin reductase</fullName>
        <ecNumber evidence="4">1.-.-.-</ecNumber>
    </submittedName>
</protein>
<name>A0A371YM21_9GAMM</name>
<dbReference type="GO" id="GO:0010181">
    <property type="term" value="F:FMN binding"/>
    <property type="evidence" value="ECO:0007669"/>
    <property type="project" value="InterPro"/>
</dbReference>
<dbReference type="GO" id="GO:0042602">
    <property type="term" value="F:riboflavin reductase (NADPH) activity"/>
    <property type="evidence" value="ECO:0007669"/>
    <property type="project" value="TreeGrafter"/>
</dbReference>
<dbReference type="EC" id="1.-.-.-" evidence="4"/>
<reference evidence="4" key="1">
    <citation type="journal article" date="2014" name="Int. J. Syst. Evol. Microbiol.">
        <title>Complete genome of a new Firmicutes species belonging to the dominant human colonic microbiota ('Ruminococcus bicirculans') reveals two chromosomes and a selective capacity to utilize plant glucans.</title>
        <authorList>
            <consortium name="NISC Comparative Sequencing Program"/>
            <person name="Wegmann U."/>
            <person name="Louis P."/>
            <person name="Goesmann A."/>
            <person name="Henrissat B."/>
            <person name="Duncan S.H."/>
            <person name="Flint H.J."/>
        </authorList>
    </citation>
    <scope>NUCLEOTIDE SEQUENCE</scope>
    <source>
        <strain evidence="4">KCTC 62575</strain>
    </source>
</reference>
<comment type="caution">
    <text evidence="5">The sequence shown here is derived from an EMBL/GenBank/DDBJ whole genome shotgun (WGS) entry which is preliminary data.</text>
</comment>
<dbReference type="InterPro" id="IPR002563">
    <property type="entry name" value="Flavin_Rdtase-like_dom"/>
</dbReference>
<gene>
    <name evidence="4" type="ORF">ACFODO_16675</name>
    <name evidence="5" type="ORF">C9E89_016020</name>
</gene>
<evidence type="ECO:0000313" key="7">
    <source>
        <dbReference type="Proteomes" id="UP001595455"/>
    </source>
</evidence>
<dbReference type="InterPro" id="IPR050268">
    <property type="entry name" value="NADH-dep_flavin_reductase"/>
</dbReference>
<dbReference type="SMART" id="SM00903">
    <property type="entry name" value="Flavin_Reduct"/>
    <property type="match status" value="1"/>
</dbReference>
<feature type="domain" description="Flavin reductase like" evidence="3">
    <location>
        <begin position="17"/>
        <end position="161"/>
    </location>
</feature>
<dbReference type="InterPro" id="IPR012349">
    <property type="entry name" value="Split_barrel_FMN-bd"/>
</dbReference>
<evidence type="ECO:0000256" key="1">
    <source>
        <dbReference type="ARBA" id="ARBA00008898"/>
    </source>
</evidence>
<evidence type="ECO:0000259" key="3">
    <source>
        <dbReference type="SMART" id="SM00903"/>
    </source>
</evidence>
<sequence length="166" mass="18393">MNTHTSIFDTAALRTAFSHYPSGVVAIAARHHDEDHALVAAAFNVGISLEPALVSVAIQNTSSTWPILKNAKELGISVFAEHQKSLCHQISAKDKSKRFENIDISYGVNNAMYLPEASLYFTCEIYAEYPAGDHTMVLLKVKSFTQGNHEPIVFHKSNFRVLDKSE</sequence>
<dbReference type="SUPFAM" id="SSF50475">
    <property type="entry name" value="FMN-binding split barrel"/>
    <property type="match status" value="1"/>
</dbReference>
<keyword evidence="2 4" id="KW-0560">Oxidoreductase</keyword>
<accession>A0A371YM21</accession>
<dbReference type="Proteomes" id="UP001595455">
    <property type="component" value="Unassembled WGS sequence"/>
</dbReference>
<evidence type="ECO:0000313" key="5">
    <source>
        <dbReference type="EMBL" id="RFC82502.1"/>
    </source>
</evidence>
<evidence type="ECO:0000313" key="4">
    <source>
        <dbReference type="EMBL" id="MFC2996861.1"/>
    </source>
</evidence>
<dbReference type="EMBL" id="JBHRSF010000093">
    <property type="protein sequence ID" value="MFC2996861.1"/>
    <property type="molecule type" value="Genomic_DNA"/>
</dbReference>
<evidence type="ECO:0000313" key="6">
    <source>
        <dbReference type="Proteomes" id="UP000240957"/>
    </source>
</evidence>
<dbReference type="PANTHER" id="PTHR30466:SF11">
    <property type="entry name" value="FLAVIN-DEPENDENT MONOOXYGENASE, REDUCTASE SUBUNIT HSAB"/>
    <property type="match status" value="1"/>
</dbReference>
<dbReference type="EMBL" id="PYIX02000032">
    <property type="protein sequence ID" value="RFC82502.1"/>
    <property type="molecule type" value="Genomic_DNA"/>
</dbReference>
<reference evidence="7" key="3">
    <citation type="journal article" date="2019" name="Int. J. Syst. Evol. Microbiol.">
        <title>The Global Catalogue of Microorganisms (GCM) 10K type strain sequencing project: providing services to taxonomists for standard genome sequencing and annotation.</title>
        <authorList>
            <consortium name="The Broad Institute Genomics Platform"/>
            <consortium name="The Broad Institute Genome Sequencing Center for Infectious Disease"/>
            <person name="Wu L."/>
            <person name="Ma J."/>
        </authorList>
    </citation>
    <scope>NUCLEOTIDE SEQUENCE [LARGE SCALE GENOMIC DNA]</scope>
    <source>
        <strain evidence="7">KCTC 62575</strain>
    </source>
</reference>
<reference evidence="5 6" key="2">
    <citation type="submission" date="2018-08" db="EMBL/GenBank/DDBJ databases">
        <title>The draft genome of Acinetobacter sichuanensis strain WCHAc060041.</title>
        <authorList>
            <person name="Qin J."/>
            <person name="Feng Y."/>
            <person name="Zong Z."/>
        </authorList>
    </citation>
    <scope>NUCLEOTIDE SEQUENCE [LARGE SCALE GENOMIC DNA]</scope>
    <source>
        <strain evidence="5 6">WCHAc060041</strain>
    </source>
</reference>
<dbReference type="AlphaFoldDB" id="A0A371YM21"/>
<dbReference type="Gene3D" id="2.30.110.10">
    <property type="entry name" value="Electron Transport, Fmn-binding Protein, Chain A"/>
    <property type="match status" value="1"/>
</dbReference>
<reference evidence="4" key="4">
    <citation type="submission" date="2024-09" db="EMBL/GenBank/DDBJ databases">
        <authorList>
            <person name="Sun Q."/>
            <person name="Mori K."/>
        </authorList>
    </citation>
    <scope>NUCLEOTIDE SEQUENCE</scope>
    <source>
        <strain evidence="4">KCTC 62575</strain>
    </source>
</reference>
<dbReference type="Proteomes" id="UP000240957">
    <property type="component" value="Unassembled WGS sequence"/>
</dbReference>
<dbReference type="RefSeq" id="WP_107009343.1">
    <property type="nucleotide sequence ID" value="NZ_JAVIDQ010000006.1"/>
</dbReference>
<evidence type="ECO:0000256" key="2">
    <source>
        <dbReference type="ARBA" id="ARBA00023002"/>
    </source>
</evidence>
<dbReference type="OrthoDB" id="9792858at2"/>